<proteinExistence type="predicted"/>
<organism evidence="2 3">
    <name type="scientific">Aromia moschata</name>
    <dbReference type="NCBI Taxonomy" id="1265417"/>
    <lineage>
        <taxon>Eukaryota</taxon>
        <taxon>Metazoa</taxon>
        <taxon>Ecdysozoa</taxon>
        <taxon>Arthropoda</taxon>
        <taxon>Hexapoda</taxon>
        <taxon>Insecta</taxon>
        <taxon>Pterygota</taxon>
        <taxon>Neoptera</taxon>
        <taxon>Endopterygota</taxon>
        <taxon>Coleoptera</taxon>
        <taxon>Polyphaga</taxon>
        <taxon>Cucujiformia</taxon>
        <taxon>Chrysomeloidea</taxon>
        <taxon>Cerambycidae</taxon>
        <taxon>Cerambycinae</taxon>
        <taxon>Callichromatini</taxon>
        <taxon>Aromia</taxon>
    </lineage>
</organism>
<dbReference type="InterPro" id="IPR032474">
    <property type="entry name" value="Argonaute_N"/>
</dbReference>
<evidence type="ECO:0000313" key="2">
    <source>
        <dbReference type="EMBL" id="KAJ8944134.1"/>
    </source>
</evidence>
<evidence type="ECO:0000313" key="3">
    <source>
        <dbReference type="Proteomes" id="UP001162162"/>
    </source>
</evidence>
<name>A0AAV8XYG3_9CUCU</name>
<comment type="caution">
    <text evidence="2">The sequence shown here is derived from an EMBL/GenBank/DDBJ whole genome shotgun (WGS) entry which is preliminary data.</text>
</comment>
<dbReference type="Pfam" id="PF16486">
    <property type="entry name" value="ArgoN"/>
    <property type="match status" value="1"/>
</dbReference>
<evidence type="ECO:0000259" key="1">
    <source>
        <dbReference type="Pfam" id="PF16486"/>
    </source>
</evidence>
<gene>
    <name evidence="2" type="ORF">NQ318_013318</name>
</gene>
<dbReference type="AlphaFoldDB" id="A0AAV8XYG3"/>
<dbReference type="Proteomes" id="UP001162162">
    <property type="component" value="Unassembled WGS sequence"/>
</dbReference>
<keyword evidence="3" id="KW-1185">Reference proteome</keyword>
<feature type="domain" description="Protein argonaute N-terminal" evidence="1">
    <location>
        <begin position="56"/>
        <end position="92"/>
    </location>
</feature>
<dbReference type="EMBL" id="JAPWTK010000266">
    <property type="protein sequence ID" value="KAJ8944134.1"/>
    <property type="molecule type" value="Genomic_DNA"/>
</dbReference>
<accession>A0AAV8XYG3</accession>
<protein>
    <recommendedName>
        <fullName evidence="1">Protein argonaute N-terminal domain-containing protein</fullName>
    </recommendedName>
</protein>
<reference evidence="2" key="1">
    <citation type="journal article" date="2023" name="Insect Mol. Biol.">
        <title>Genome sequencing provides insights into the evolution of gene families encoding plant cell wall-degrading enzymes in longhorned beetles.</title>
        <authorList>
            <person name="Shin N.R."/>
            <person name="Okamura Y."/>
            <person name="Kirsch R."/>
            <person name="Pauchet Y."/>
        </authorList>
    </citation>
    <scope>NUCLEOTIDE SEQUENCE</scope>
    <source>
        <strain evidence="2">AMC_N1</strain>
    </source>
</reference>
<sequence length="94" mass="10731">MYGIVRSTGASGTPWGRQVRQLLCLAQLVPLPQFLPPVEPPVFQCPRRPNLGREGRPIGLKANHFQISMPRGYVHHYDVNIQPDKCPRKVNRDY</sequence>